<dbReference type="EMBL" id="VKAC01000004">
    <property type="protein sequence ID" value="TXR56850.1"/>
    <property type="molecule type" value="Genomic_DNA"/>
</dbReference>
<evidence type="ECO:0000313" key="1">
    <source>
        <dbReference type="EMBL" id="TXR56850.1"/>
    </source>
</evidence>
<dbReference type="InterPro" id="IPR011009">
    <property type="entry name" value="Kinase-like_dom_sf"/>
</dbReference>
<evidence type="ECO:0000313" key="2">
    <source>
        <dbReference type="Proteomes" id="UP000321234"/>
    </source>
</evidence>
<protein>
    <submittedName>
        <fullName evidence="1">Kinase</fullName>
    </submittedName>
</protein>
<reference evidence="1 2" key="1">
    <citation type="submission" date="2019-07" db="EMBL/GenBank/DDBJ databases">
        <title>Quadrisphaera sp. strain DD2A genome sequencing and assembly.</title>
        <authorList>
            <person name="Kim I."/>
        </authorList>
    </citation>
    <scope>NUCLEOTIDE SEQUENCE [LARGE SCALE GENOMIC DNA]</scope>
    <source>
        <strain evidence="1 2">DD2A</strain>
    </source>
</reference>
<dbReference type="GO" id="GO:0016301">
    <property type="term" value="F:kinase activity"/>
    <property type="evidence" value="ECO:0007669"/>
    <property type="project" value="UniProtKB-KW"/>
</dbReference>
<dbReference type="Pfam" id="PF04655">
    <property type="entry name" value="APH_6_hur"/>
    <property type="match status" value="1"/>
</dbReference>
<dbReference type="GO" id="GO:0016773">
    <property type="term" value="F:phosphotransferase activity, alcohol group as acceptor"/>
    <property type="evidence" value="ECO:0007669"/>
    <property type="project" value="InterPro"/>
</dbReference>
<name>A0A5C8ZJ00_9ACTN</name>
<dbReference type="AlphaFoldDB" id="A0A5C8ZJ00"/>
<proteinExistence type="predicted"/>
<sequence>MPRWWHDDAGRAWLDELPALVGDQCRRWQLVVDGRPWNGSNALVVPVRAARGGGEPLALRLAPPGDEVTTHARALRLWAGRGAVLLHDVDDDHRALLLERLDGSATLGGVPLPEAVEVLAGLAVVLAVPVPDDVPSTASAAADLASSIGGAWEALGRPFPRLQLDAVLRAARARATAPFPDLAVDGDLHPDQVLRGRRAPWLVVDPVLLRGDLEHDLGRVLWSRLDEVDDDAGVVALFDRFVDAAGVPRERARDWVLVRAASYLVWGLQRGLTLDPPRCRRLLDVFT</sequence>
<keyword evidence="2" id="KW-1185">Reference proteome</keyword>
<keyword evidence="1" id="KW-0808">Transferase</keyword>
<dbReference type="InterPro" id="IPR006748">
    <property type="entry name" value="NH2Glyco/OHUrea_AB-resist_kin"/>
</dbReference>
<dbReference type="SUPFAM" id="SSF56112">
    <property type="entry name" value="Protein kinase-like (PK-like)"/>
    <property type="match status" value="1"/>
</dbReference>
<comment type="caution">
    <text evidence="1">The sequence shown here is derived from an EMBL/GenBank/DDBJ whole genome shotgun (WGS) entry which is preliminary data.</text>
</comment>
<accession>A0A5C8ZJ00</accession>
<dbReference type="OrthoDB" id="3638028at2"/>
<dbReference type="GO" id="GO:0019748">
    <property type="term" value="P:secondary metabolic process"/>
    <property type="evidence" value="ECO:0007669"/>
    <property type="project" value="InterPro"/>
</dbReference>
<organism evidence="1 2">
    <name type="scientific">Quadrisphaera setariae</name>
    <dbReference type="NCBI Taxonomy" id="2593304"/>
    <lineage>
        <taxon>Bacteria</taxon>
        <taxon>Bacillati</taxon>
        <taxon>Actinomycetota</taxon>
        <taxon>Actinomycetes</taxon>
        <taxon>Kineosporiales</taxon>
        <taxon>Kineosporiaceae</taxon>
        <taxon>Quadrisphaera</taxon>
    </lineage>
</organism>
<gene>
    <name evidence="1" type="ORF">FMM08_07220</name>
</gene>
<dbReference type="Proteomes" id="UP000321234">
    <property type="component" value="Unassembled WGS sequence"/>
</dbReference>
<keyword evidence="1" id="KW-0418">Kinase</keyword>